<dbReference type="AlphaFoldDB" id="A0A1Y5F725"/>
<evidence type="ECO:0000313" key="1">
    <source>
        <dbReference type="EMBL" id="OUR96693.1"/>
    </source>
</evidence>
<dbReference type="EMBL" id="MAAO01000006">
    <property type="protein sequence ID" value="OUR96693.1"/>
    <property type="molecule type" value="Genomic_DNA"/>
</dbReference>
<dbReference type="Proteomes" id="UP000196531">
    <property type="component" value="Unassembled WGS sequence"/>
</dbReference>
<evidence type="ECO:0000313" key="2">
    <source>
        <dbReference type="Proteomes" id="UP000196531"/>
    </source>
</evidence>
<gene>
    <name evidence="1" type="ORF">A9Q84_10140</name>
</gene>
<reference evidence="2" key="1">
    <citation type="journal article" date="2017" name="Proc. Natl. Acad. Sci. U.S.A.">
        <title>Simulation of Deepwater Horizon oil plume reveals substrate specialization within a complex community of hydrocarbon-degraders.</title>
        <authorList>
            <person name="Hu P."/>
            <person name="Dubinsky E.A."/>
            <person name="Probst A.J."/>
            <person name="Wang J."/>
            <person name="Sieber C.M.K."/>
            <person name="Tom L.M."/>
            <person name="Gardinali P."/>
            <person name="Banfield J.F."/>
            <person name="Atlas R.M."/>
            <person name="Andersen G.L."/>
        </authorList>
    </citation>
    <scope>NUCLEOTIDE SEQUENCE [LARGE SCALE GENOMIC DNA]</scope>
</reference>
<comment type="caution">
    <text evidence="1">The sequence shown here is derived from an EMBL/GenBank/DDBJ whole genome shotgun (WGS) entry which is preliminary data.</text>
</comment>
<organism evidence="1 2">
    <name type="scientific">Halobacteriovorax marinus</name>
    <dbReference type="NCBI Taxonomy" id="97084"/>
    <lineage>
        <taxon>Bacteria</taxon>
        <taxon>Pseudomonadati</taxon>
        <taxon>Bdellovibrionota</taxon>
        <taxon>Bacteriovoracia</taxon>
        <taxon>Bacteriovoracales</taxon>
        <taxon>Halobacteriovoraceae</taxon>
        <taxon>Halobacteriovorax</taxon>
    </lineage>
</organism>
<proteinExistence type="predicted"/>
<name>A0A1Y5F725_9BACT</name>
<sequence>MSPLIRSGDELFLSTSFTLKRSNIILFKDQCGEYLAHRVVDLDKSLSKGDFSTCLEYFNESEVLGILKYIKRDGVRIEVNSKVISALFLFLSKLRLRNRVISRLSLWIMIALAKFSEIIYL</sequence>
<protein>
    <submittedName>
        <fullName evidence="1">Uncharacterized protein</fullName>
    </submittedName>
</protein>
<accession>A0A1Y5F725</accession>